<evidence type="ECO:0000256" key="1">
    <source>
        <dbReference type="ARBA" id="ARBA00022723"/>
    </source>
</evidence>
<gene>
    <name evidence="7" type="primary">Dwil\GK16966</name>
    <name evidence="7" type="ORF">Dwil_GK16966</name>
</gene>
<reference evidence="7 8" key="1">
    <citation type="journal article" date="2007" name="Nature">
        <title>Evolution of genes and genomes on the Drosophila phylogeny.</title>
        <authorList>
            <consortium name="Drosophila 12 Genomes Consortium"/>
            <person name="Clark A.G."/>
            <person name="Eisen M.B."/>
            <person name="Smith D.R."/>
            <person name="Bergman C.M."/>
            <person name="Oliver B."/>
            <person name="Markow T.A."/>
            <person name="Kaufman T.C."/>
            <person name="Kellis M."/>
            <person name="Gelbart W."/>
            <person name="Iyer V.N."/>
            <person name="Pollard D.A."/>
            <person name="Sackton T.B."/>
            <person name="Larracuente A.M."/>
            <person name="Singh N.D."/>
            <person name="Abad J.P."/>
            <person name="Abt D.N."/>
            <person name="Adryan B."/>
            <person name="Aguade M."/>
            <person name="Akashi H."/>
            <person name="Anderson W.W."/>
            <person name="Aquadro C.F."/>
            <person name="Ardell D.H."/>
            <person name="Arguello R."/>
            <person name="Artieri C.G."/>
            <person name="Barbash D.A."/>
            <person name="Barker D."/>
            <person name="Barsanti P."/>
            <person name="Batterham P."/>
            <person name="Batzoglou S."/>
            <person name="Begun D."/>
            <person name="Bhutkar A."/>
            <person name="Blanco E."/>
            <person name="Bosak S.A."/>
            <person name="Bradley R.K."/>
            <person name="Brand A.D."/>
            <person name="Brent M.R."/>
            <person name="Brooks A.N."/>
            <person name="Brown R.H."/>
            <person name="Butlin R.K."/>
            <person name="Caggese C."/>
            <person name="Calvi B.R."/>
            <person name="Bernardo de Carvalho A."/>
            <person name="Caspi A."/>
            <person name="Castrezana S."/>
            <person name="Celniker S.E."/>
            <person name="Chang J.L."/>
            <person name="Chapple C."/>
            <person name="Chatterji S."/>
            <person name="Chinwalla A."/>
            <person name="Civetta A."/>
            <person name="Clifton S.W."/>
            <person name="Comeron J.M."/>
            <person name="Costello J.C."/>
            <person name="Coyne J.A."/>
            <person name="Daub J."/>
            <person name="David R.G."/>
            <person name="Delcher A.L."/>
            <person name="Delehaunty K."/>
            <person name="Do C.B."/>
            <person name="Ebling H."/>
            <person name="Edwards K."/>
            <person name="Eickbush T."/>
            <person name="Evans J.D."/>
            <person name="Filipski A."/>
            <person name="Findeiss S."/>
            <person name="Freyhult E."/>
            <person name="Fulton L."/>
            <person name="Fulton R."/>
            <person name="Garcia A.C."/>
            <person name="Gardiner A."/>
            <person name="Garfield D.A."/>
            <person name="Garvin B.E."/>
            <person name="Gibson G."/>
            <person name="Gilbert D."/>
            <person name="Gnerre S."/>
            <person name="Godfrey J."/>
            <person name="Good R."/>
            <person name="Gotea V."/>
            <person name="Gravely B."/>
            <person name="Greenberg A.J."/>
            <person name="Griffiths-Jones S."/>
            <person name="Gross S."/>
            <person name="Guigo R."/>
            <person name="Gustafson E.A."/>
            <person name="Haerty W."/>
            <person name="Hahn M.W."/>
            <person name="Halligan D.L."/>
            <person name="Halpern A.L."/>
            <person name="Halter G.M."/>
            <person name="Han M.V."/>
            <person name="Heger A."/>
            <person name="Hillier L."/>
            <person name="Hinrichs A.S."/>
            <person name="Holmes I."/>
            <person name="Hoskins R.A."/>
            <person name="Hubisz M.J."/>
            <person name="Hultmark D."/>
            <person name="Huntley M.A."/>
            <person name="Jaffe D.B."/>
            <person name="Jagadeeshan S."/>
            <person name="Jeck W.R."/>
            <person name="Johnson J."/>
            <person name="Jones C.D."/>
            <person name="Jordan W.C."/>
            <person name="Karpen G.H."/>
            <person name="Kataoka E."/>
            <person name="Keightley P.D."/>
            <person name="Kheradpour P."/>
            <person name="Kirkness E.F."/>
            <person name="Koerich L.B."/>
            <person name="Kristiansen K."/>
            <person name="Kudrna D."/>
            <person name="Kulathinal R.J."/>
            <person name="Kumar S."/>
            <person name="Kwok R."/>
            <person name="Lander E."/>
            <person name="Langley C.H."/>
            <person name="Lapoint R."/>
            <person name="Lazzaro B.P."/>
            <person name="Lee S.J."/>
            <person name="Levesque L."/>
            <person name="Li R."/>
            <person name="Lin C.F."/>
            <person name="Lin M.F."/>
            <person name="Lindblad-Toh K."/>
            <person name="Llopart A."/>
            <person name="Long M."/>
            <person name="Low L."/>
            <person name="Lozovsky E."/>
            <person name="Lu J."/>
            <person name="Luo M."/>
            <person name="Machado C.A."/>
            <person name="Makalowski W."/>
            <person name="Marzo M."/>
            <person name="Matsuda M."/>
            <person name="Matzkin L."/>
            <person name="McAllister B."/>
            <person name="McBride C.S."/>
            <person name="McKernan B."/>
            <person name="McKernan K."/>
            <person name="Mendez-Lago M."/>
            <person name="Minx P."/>
            <person name="Mollenhauer M.U."/>
            <person name="Montooth K."/>
            <person name="Mount S.M."/>
            <person name="Mu X."/>
            <person name="Myers E."/>
            <person name="Negre B."/>
            <person name="Newfeld S."/>
            <person name="Nielsen R."/>
            <person name="Noor M.A."/>
            <person name="O'Grady P."/>
            <person name="Pachter L."/>
            <person name="Papaceit M."/>
            <person name="Parisi M.J."/>
            <person name="Parisi M."/>
            <person name="Parts L."/>
            <person name="Pedersen J.S."/>
            <person name="Pesole G."/>
            <person name="Phillippy A.M."/>
            <person name="Ponting C.P."/>
            <person name="Pop M."/>
            <person name="Porcelli D."/>
            <person name="Powell J.R."/>
            <person name="Prohaska S."/>
            <person name="Pruitt K."/>
            <person name="Puig M."/>
            <person name="Quesneville H."/>
            <person name="Ram K.R."/>
            <person name="Rand D."/>
            <person name="Rasmussen M.D."/>
            <person name="Reed L.K."/>
            <person name="Reenan R."/>
            <person name="Reily A."/>
            <person name="Remington K.A."/>
            <person name="Rieger T.T."/>
            <person name="Ritchie M.G."/>
            <person name="Robin C."/>
            <person name="Rogers Y.H."/>
            <person name="Rohde C."/>
            <person name="Rozas J."/>
            <person name="Rubenfield M.J."/>
            <person name="Ruiz A."/>
            <person name="Russo S."/>
            <person name="Salzberg S.L."/>
            <person name="Sanchez-Gracia A."/>
            <person name="Saranga D.J."/>
            <person name="Sato H."/>
            <person name="Schaeffer S.W."/>
            <person name="Schatz M.C."/>
            <person name="Schlenke T."/>
            <person name="Schwartz R."/>
            <person name="Segarra C."/>
            <person name="Singh R.S."/>
            <person name="Sirot L."/>
            <person name="Sirota M."/>
            <person name="Sisneros N.B."/>
            <person name="Smith C.D."/>
            <person name="Smith T.F."/>
            <person name="Spieth J."/>
            <person name="Stage D.E."/>
            <person name="Stark A."/>
            <person name="Stephan W."/>
            <person name="Strausberg R.L."/>
            <person name="Strempel S."/>
            <person name="Sturgill D."/>
            <person name="Sutton G."/>
            <person name="Sutton G.G."/>
            <person name="Tao W."/>
            <person name="Teichmann S."/>
            <person name="Tobari Y.N."/>
            <person name="Tomimura Y."/>
            <person name="Tsolas J.M."/>
            <person name="Valente V.L."/>
            <person name="Venter E."/>
            <person name="Venter J.C."/>
            <person name="Vicario S."/>
            <person name="Vieira F.G."/>
            <person name="Vilella A.J."/>
            <person name="Villasante A."/>
            <person name="Walenz B."/>
            <person name="Wang J."/>
            <person name="Wasserman M."/>
            <person name="Watts T."/>
            <person name="Wilson D."/>
            <person name="Wilson R.K."/>
            <person name="Wing R.A."/>
            <person name="Wolfner M.F."/>
            <person name="Wong A."/>
            <person name="Wong G.K."/>
            <person name="Wu C.I."/>
            <person name="Wu G."/>
            <person name="Yamamoto D."/>
            <person name="Yang H.P."/>
            <person name="Yang S.P."/>
            <person name="Yorke J.A."/>
            <person name="Yoshida K."/>
            <person name="Zdobnov E."/>
            <person name="Zhang P."/>
            <person name="Zhang Y."/>
            <person name="Zimin A.V."/>
            <person name="Baldwin J."/>
            <person name="Abdouelleil A."/>
            <person name="Abdulkadir J."/>
            <person name="Abebe A."/>
            <person name="Abera B."/>
            <person name="Abreu J."/>
            <person name="Acer S.C."/>
            <person name="Aftuck L."/>
            <person name="Alexander A."/>
            <person name="An P."/>
            <person name="Anderson E."/>
            <person name="Anderson S."/>
            <person name="Arachi H."/>
            <person name="Azer M."/>
            <person name="Bachantsang P."/>
            <person name="Barry A."/>
            <person name="Bayul T."/>
            <person name="Berlin A."/>
            <person name="Bessette D."/>
            <person name="Bloom T."/>
            <person name="Blye J."/>
            <person name="Boguslavskiy L."/>
            <person name="Bonnet C."/>
            <person name="Boukhgalter B."/>
            <person name="Bourzgui I."/>
            <person name="Brown A."/>
            <person name="Cahill P."/>
            <person name="Channer S."/>
            <person name="Cheshatsang Y."/>
            <person name="Chuda L."/>
            <person name="Citroen M."/>
            <person name="Collymore A."/>
            <person name="Cooke P."/>
            <person name="Costello M."/>
            <person name="D'Aco K."/>
            <person name="Daza R."/>
            <person name="De Haan G."/>
            <person name="DeGray S."/>
            <person name="DeMaso C."/>
            <person name="Dhargay N."/>
            <person name="Dooley K."/>
            <person name="Dooley E."/>
            <person name="Doricent M."/>
            <person name="Dorje P."/>
            <person name="Dorjee K."/>
            <person name="Dupes A."/>
            <person name="Elong R."/>
            <person name="Falk J."/>
            <person name="Farina A."/>
            <person name="Faro S."/>
            <person name="Ferguson D."/>
            <person name="Fisher S."/>
            <person name="Foley C.D."/>
            <person name="Franke A."/>
            <person name="Friedrich D."/>
            <person name="Gadbois L."/>
            <person name="Gearin G."/>
            <person name="Gearin C.R."/>
            <person name="Giannoukos G."/>
            <person name="Goode T."/>
            <person name="Graham J."/>
            <person name="Grandbois E."/>
            <person name="Grewal S."/>
            <person name="Gyaltsen K."/>
            <person name="Hafez N."/>
            <person name="Hagos B."/>
            <person name="Hall J."/>
            <person name="Henson C."/>
            <person name="Hollinger A."/>
            <person name="Honan T."/>
            <person name="Huard M.D."/>
            <person name="Hughes L."/>
            <person name="Hurhula B."/>
            <person name="Husby M.E."/>
            <person name="Kamat A."/>
            <person name="Kanga B."/>
            <person name="Kashin S."/>
            <person name="Khazanovich D."/>
            <person name="Kisner P."/>
            <person name="Lance K."/>
            <person name="Lara M."/>
            <person name="Lee W."/>
            <person name="Lennon N."/>
            <person name="Letendre F."/>
            <person name="LeVine R."/>
            <person name="Lipovsky A."/>
            <person name="Liu X."/>
            <person name="Liu J."/>
            <person name="Liu S."/>
            <person name="Lokyitsang T."/>
            <person name="Lokyitsang Y."/>
            <person name="Lubonja R."/>
            <person name="Lui A."/>
            <person name="MacDonald P."/>
            <person name="Magnisalis V."/>
            <person name="Maru K."/>
            <person name="Matthews C."/>
            <person name="McCusker W."/>
            <person name="McDonough S."/>
            <person name="Mehta T."/>
            <person name="Meldrim J."/>
            <person name="Meneus L."/>
            <person name="Mihai O."/>
            <person name="Mihalev A."/>
            <person name="Mihova T."/>
            <person name="Mittelman R."/>
            <person name="Mlenga V."/>
            <person name="Montmayeur A."/>
            <person name="Mulrain L."/>
            <person name="Navidi A."/>
            <person name="Naylor J."/>
            <person name="Negash T."/>
            <person name="Nguyen T."/>
            <person name="Nguyen N."/>
            <person name="Nicol R."/>
            <person name="Norbu C."/>
            <person name="Norbu N."/>
            <person name="Novod N."/>
            <person name="O'Neill B."/>
            <person name="Osman S."/>
            <person name="Markiewicz E."/>
            <person name="Oyono O.L."/>
            <person name="Patti C."/>
            <person name="Phunkhang P."/>
            <person name="Pierre F."/>
            <person name="Priest M."/>
            <person name="Raghuraman S."/>
            <person name="Rege F."/>
            <person name="Reyes R."/>
            <person name="Rise C."/>
            <person name="Rogov P."/>
            <person name="Ross K."/>
            <person name="Ryan E."/>
            <person name="Settipalli S."/>
            <person name="Shea T."/>
            <person name="Sherpa N."/>
            <person name="Shi L."/>
            <person name="Shih D."/>
            <person name="Sparrow T."/>
            <person name="Spaulding J."/>
            <person name="Stalker J."/>
            <person name="Stange-Thomann N."/>
            <person name="Stavropoulos S."/>
            <person name="Stone C."/>
            <person name="Strader C."/>
            <person name="Tesfaye S."/>
            <person name="Thomson T."/>
            <person name="Thoulutsang Y."/>
            <person name="Thoulutsang D."/>
            <person name="Topham K."/>
            <person name="Topping I."/>
            <person name="Tsamla T."/>
            <person name="Vassiliev H."/>
            <person name="Vo A."/>
            <person name="Wangchuk T."/>
            <person name="Wangdi T."/>
            <person name="Weiand M."/>
            <person name="Wilkinson J."/>
            <person name="Wilson A."/>
            <person name="Yadav S."/>
            <person name="Young G."/>
            <person name="Yu Q."/>
            <person name="Zembek L."/>
            <person name="Zhong D."/>
            <person name="Zimmer A."/>
            <person name="Zwirko Z."/>
            <person name="Jaffe D.B."/>
            <person name="Alvarez P."/>
            <person name="Brockman W."/>
            <person name="Butler J."/>
            <person name="Chin C."/>
            <person name="Gnerre S."/>
            <person name="Grabherr M."/>
            <person name="Kleber M."/>
            <person name="Mauceli E."/>
            <person name="MacCallum I."/>
        </authorList>
    </citation>
    <scope>NUCLEOTIDE SEQUENCE [LARGE SCALE GENOMIC DNA]</scope>
    <source>
        <strain evidence="8">Tucson 14030-0811.24</strain>
    </source>
</reference>
<dbReference type="FunCoup" id="B4MLI0">
    <property type="interactions" value="131"/>
</dbReference>
<dbReference type="OrthoDB" id="7881929at2759"/>
<keyword evidence="2 4" id="KW-0863">Zinc-finger</keyword>
<dbReference type="EMBL" id="CH963847">
    <property type="protein sequence ID" value="EDW72836.1"/>
    <property type="molecule type" value="Genomic_DNA"/>
</dbReference>
<dbReference type="InterPro" id="IPR003656">
    <property type="entry name" value="Znf_BED"/>
</dbReference>
<evidence type="ECO:0000256" key="3">
    <source>
        <dbReference type="ARBA" id="ARBA00022833"/>
    </source>
</evidence>
<evidence type="ECO:0000256" key="4">
    <source>
        <dbReference type="PROSITE-ProRule" id="PRU00027"/>
    </source>
</evidence>
<evidence type="ECO:0000313" key="8">
    <source>
        <dbReference type="Proteomes" id="UP000007798"/>
    </source>
</evidence>
<dbReference type="PROSITE" id="PS50808">
    <property type="entry name" value="ZF_BED"/>
    <property type="match status" value="1"/>
</dbReference>
<dbReference type="GO" id="GO:0008270">
    <property type="term" value="F:zinc ion binding"/>
    <property type="evidence" value="ECO:0007669"/>
    <property type="project" value="UniProtKB-KW"/>
</dbReference>
<feature type="region of interest" description="Disordered" evidence="5">
    <location>
        <begin position="226"/>
        <end position="258"/>
    </location>
</feature>
<name>B4MLI0_DROWI</name>
<dbReference type="GO" id="GO:0003677">
    <property type="term" value="F:DNA binding"/>
    <property type="evidence" value="ECO:0007669"/>
    <property type="project" value="InterPro"/>
</dbReference>
<feature type="compositionally biased region" description="Basic and acidic residues" evidence="5">
    <location>
        <begin position="233"/>
        <end position="252"/>
    </location>
</feature>
<dbReference type="KEGG" id="dwi:6639290"/>
<dbReference type="SMART" id="SM00614">
    <property type="entry name" value="ZnF_BED"/>
    <property type="match status" value="1"/>
</dbReference>
<keyword evidence="8" id="KW-1185">Reference proteome</keyword>
<evidence type="ECO:0000256" key="5">
    <source>
        <dbReference type="SAM" id="MobiDB-lite"/>
    </source>
</evidence>
<dbReference type="Proteomes" id="UP000007798">
    <property type="component" value="Unassembled WGS sequence"/>
</dbReference>
<keyword evidence="1" id="KW-0479">Metal-binding</keyword>
<evidence type="ECO:0000259" key="6">
    <source>
        <dbReference type="PROSITE" id="PS50808"/>
    </source>
</evidence>
<sequence>MFYINVQEEEEKCTESQLDILLKISKGEYRLIKKKKRSSVWNVYREIARADGSKLKWRYYCVGCKRVMQSTGGSTSNLRIHKCHVRYLKQNGNGMAFDAAPPCPLTQKRSAGSSSSPIPAVVCSPSSSAVIENKDYYEIPMVDTTEYDDVEEDEDADDNLEEERIKDAAPQVINQQIALPTTTNTTSHARPLLQLLTDEENWSDADMVEVQLPIELDSATINEQMPPEETELEQEHEPHEAEGEHEHEHELLETEDEEPATVELQHNFDQDTINLPPQPYRGCTPFDSSALAEAESYARAWSHAFLKLTEEQKFYAKRSIDELLVLGRLEKLNISTVTALTTNL</sequence>
<organism evidence="7 8">
    <name type="scientific">Drosophila willistoni</name>
    <name type="common">Fruit fly</name>
    <dbReference type="NCBI Taxonomy" id="7260"/>
    <lineage>
        <taxon>Eukaryota</taxon>
        <taxon>Metazoa</taxon>
        <taxon>Ecdysozoa</taxon>
        <taxon>Arthropoda</taxon>
        <taxon>Hexapoda</taxon>
        <taxon>Insecta</taxon>
        <taxon>Pterygota</taxon>
        <taxon>Neoptera</taxon>
        <taxon>Endopterygota</taxon>
        <taxon>Diptera</taxon>
        <taxon>Brachycera</taxon>
        <taxon>Muscomorpha</taxon>
        <taxon>Ephydroidea</taxon>
        <taxon>Drosophilidae</taxon>
        <taxon>Drosophila</taxon>
        <taxon>Sophophora</taxon>
    </lineage>
</organism>
<dbReference type="eggNOG" id="ENOG502T9C4">
    <property type="taxonomic scope" value="Eukaryota"/>
</dbReference>
<proteinExistence type="predicted"/>
<accession>B4MLI0</accession>
<dbReference type="OMA" id="KWRYYCL"/>
<keyword evidence="3" id="KW-0862">Zinc</keyword>
<dbReference type="PhylomeDB" id="B4MLI0"/>
<evidence type="ECO:0000313" key="7">
    <source>
        <dbReference type="EMBL" id="EDW72836.1"/>
    </source>
</evidence>
<feature type="domain" description="BED-type" evidence="6">
    <location>
        <begin position="35"/>
        <end position="91"/>
    </location>
</feature>
<dbReference type="HOGENOM" id="CLU_069467_0_0_1"/>
<dbReference type="InParanoid" id="B4MLI0"/>
<dbReference type="AlphaFoldDB" id="B4MLI0"/>
<protein>
    <recommendedName>
        <fullName evidence="6">BED-type domain-containing protein</fullName>
    </recommendedName>
</protein>
<evidence type="ECO:0000256" key="2">
    <source>
        <dbReference type="ARBA" id="ARBA00022771"/>
    </source>
</evidence>